<evidence type="ECO:0000313" key="3">
    <source>
        <dbReference type="Proteomes" id="UP001597168"/>
    </source>
</evidence>
<dbReference type="InterPro" id="IPR000600">
    <property type="entry name" value="ROK"/>
</dbReference>
<gene>
    <name evidence="2" type="ORF">ACFQ3T_33200</name>
</gene>
<comment type="similarity">
    <text evidence="1">Belongs to the ROK (NagC/XylR) family.</text>
</comment>
<dbReference type="InterPro" id="IPR036388">
    <property type="entry name" value="WH-like_DNA-bd_sf"/>
</dbReference>
<dbReference type="SUPFAM" id="SSF53067">
    <property type="entry name" value="Actin-like ATPase domain"/>
    <property type="match status" value="1"/>
</dbReference>
<dbReference type="InterPro" id="IPR011991">
    <property type="entry name" value="ArsR-like_HTH"/>
</dbReference>
<organism evidence="2 3">
    <name type="scientific">Saccharothrix hoggarensis</name>
    <dbReference type="NCBI Taxonomy" id="913853"/>
    <lineage>
        <taxon>Bacteria</taxon>
        <taxon>Bacillati</taxon>
        <taxon>Actinomycetota</taxon>
        <taxon>Actinomycetes</taxon>
        <taxon>Pseudonocardiales</taxon>
        <taxon>Pseudonocardiaceae</taxon>
        <taxon>Saccharothrix</taxon>
    </lineage>
</organism>
<dbReference type="EMBL" id="JBHTLK010000311">
    <property type="protein sequence ID" value="MFD1152023.1"/>
    <property type="molecule type" value="Genomic_DNA"/>
</dbReference>
<dbReference type="PANTHER" id="PTHR18964:SF149">
    <property type="entry name" value="BIFUNCTIONAL UDP-N-ACETYLGLUCOSAMINE 2-EPIMERASE_N-ACETYLMANNOSAMINE KINASE"/>
    <property type="match status" value="1"/>
</dbReference>
<protein>
    <submittedName>
        <fullName evidence="2">ROK family protein</fullName>
    </submittedName>
</protein>
<dbReference type="PANTHER" id="PTHR18964">
    <property type="entry name" value="ROK (REPRESSOR, ORF, KINASE) FAMILY"/>
    <property type="match status" value="1"/>
</dbReference>
<dbReference type="Gene3D" id="1.10.10.10">
    <property type="entry name" value="Winged helix-like DNA-binding domain superfamily/Winged helix DNA-binding domain"/>
    <property type="match status" value="1"/>
</dbReference>
<dbReference type="SUPFAM" id="SSF46785">
    <property type="entry name" value="Winged helix' DNA-binding domain"/>
    <property type="match status" value="1"/>
</dbReference>
<dbReference type="CDD" id="cd00090">
    <property type="entry name" value="HTH_ARSR"/>
    <property type="match status" value="1"/>
</dbReference>
<reference evidence="3" key="1">
    <citation type="journal article" date="2019" name="Int. J. Syst. Evol. Microbiol.">
        <title>The Global Catalogue of Microorganisms (GCM) 10K type strain sequencing project: providing services to taxonomists for standard genome sequencing and annotation.</title>
        <authorList>
            <consortium name="The Broad Institute Genomics Platform"/>
            <consortium name="The Broad Institute Genome Sequencing Center for Infectious Disease"/>
            <person name="Wu L."/>
            <person name="Ma J."/>
        </authorList>
    </citation>
    <scope>NUCLEOTIDE SEQUENCE [LARGE SCALE GENOMIC DNA]</scope>
    <source>
        <strain evidence="3">CCUG 60214</strain>
    </source>
</reference>
<accession>A0ABW3R4L1</accession>
<name>A0ABW3R4L1_9PSEU</name>
<dbReference type="InterPro" id="IPR043129">
    <property type="entry name" value="ATPase_NBD"/>
</dbReference>
<dbReference type="Pfam" id="PF13412">
    <property type="entry name" value="HTH_24"/>
    <property type="match status" value="1"/>
</dbReference>
<keyword evidence="3" id="KW-1185">Reference proteome</keyword>
<evidence type="ECO:0000256" key="1">
    <source>
        <dbReference type="ARBA" id="ARBA00006479"/>
    </source>
</evidence>
<evidence type="ECO:0000313" key="2">
    <source>
        <dbReference type="EMBL" id="MFD1152023.1"/>
    </source>
</evidence>
<dbReference type="InterPro" id="IPR036390">
    <property type="entry name" value="WH_DNA-bd_sf"/>
</dbReference>
<dbReference type="RefSeq" id="WP_380729550.1">
    <property type="nucleotide sequence ID" value="NZ_JBHTLK010000311.1"/>
</dbReference>
<sequence>MGVAVHRKLTVRDLRAGNRARVLRALYFDRPLSRQELAGITGLSQASVSTVVAELINDGIVVEAGQVDSDGGRPRVLLRVNPAHAAVVGVDVGETHVLVEVFDLTLRRLAEATLPMEPDVHSADDVARRVLDGLDRCLADSGAGDVLGVGIGVPGQVEQGLVYAQTVGWHGVPLERMLRAGTDLPLFLDNGANTLGQAEVWFGAGRGTGDAVVALIGSGVGASVIADGVLYRGSSGGAGEWGHTTVALDGRPCRCGALGCLEAYIGATGVVSRYRAVEAAVPVEQEAALAALAADDSPAARDVLAETARYTGVGIGNLINLFNPSWVIVGGWAGLLLGPRILDDVRAEAARHALRRPFEQATITLCELGPESVALGAATLPVAEFLAAGGVRRRTAGLVHPGKA</sequence>
<comment type="caution">
    <text evidence="2">The sequence shown here is derived from an EMBL/GenBank/DDBJ whole genome shotgun (WGS) entry which is preliminary data.</text>
</comment>
<dbReference type="Proteomes" id="UP001597168">
    <property type="component" value="Unassembled WGS sequence"/>
</dbReference>
<proteinExistence type="inferred from homology"/>
<dbReference type="Pfam" id="PF00480">
    <property type="entry name" value="ROK"/>
    <property type="match status" value="1"/>
</dbReference>
<dbReference type="Gene3D" id="3.30.420.40">
    <property type="match status" value="2"/>
</dbReference>